<keyword evidence="4" id="KW-1185">Reference proteome</keyword>
<protein>
    <submittedName>
        <fullName evidence="3">Uncharacterized protein</fullName>
    </submittedName>
</protein>
<feature type="signal peptide" evidence="2">
    <location>
        <begin position="1"/>
        <end position="19"/>
    </location>
</feature>
<evidence type="ECO:0000313" key="3">
    <source>
        <dbReference type="EMBL" id="GAP12637.1"/>
    </source>
</evidence>
<feature type="chain" id="PRO_5006632869" evidence="2">
    <location>
        <begin position="20"/>
        <end position="296"/>
    </location>
</feature>
<feature type="region of interest" description="Disordered" evidence="1">
    <location>
        <begin position="32"/>
        <end position="59"/>
    </location>
</feature>
<dbReference type="RefSeq" id="WP_075072047.1">
    <property type="nucleotide sequence ID" value="NZ_DF967972.1"/>
</dbReference>
<keyword evidence="2" id="KW-0732">Signal</keyword>
<dbReference type="Proteomes" id="UP000055060">
    <property type="component" value="Unassembled WGS sequence"/>
</dbReference>
<accession>A0A0S7BBL5</accession>
<dbReference type="EMBL" id="DF967972">
    <property type="protein sequence ID" value="GAP12637.1"/>
    <property type="molecule type" value="Genomic_DNA"/>
</dbReference>
<organism evidence="3">
    <name type="scientific">Longilinea arvoryzae</name>
    <dbReference type="NCBI Taxonomy" id="360412"/>
    <lineage>
        <taxon>Bacteria</taxon>
        <taxon>Bacillati</taxon>
        <taxon>Chloroflexota</taxon>
        <taxon>Anaerolineae</taxon>
        <taxon>Anaerolineales</taxon>
        <taxon>Anaerolineaceae</taxon>
        <taxon>Longilinea</taxon>
    </lineage>
</organism>
<gene>
    <name evidence="3" type="ORF">LARV_00373</name>
</gene>
<feature type="compositionally biased region" description="Low complexity" evidence="1">
    <location>
        <begin position="43"/>
        <end position="59"/>
    </location>
</feature>
<dbReference type="AlphaFoldDB" id="A0A0S7BBL5"/>
<name>A0A0S7BBL5_9CHLR</name>
<evidence type="ECO:0000313" key="4">
    <source>
        <dbReference type="Proteomes" id="UP000055060"/>
    </source>
</evidence>
<dbReference type="PROSITE" id="PS51257">
    <property type="entry name" value="PROKAR_LIPOPROTEIN"/>
    <property type="match status" value="1"/>
</dbReference>
<feature type="compositionally biased region" description="Pro residues" evidence="1">
    <location>
        <begin position="33"/>
        <end position="42"/>
    </location>
</feature>
<proteinExistence type="predicted"/>
<reference evidence="3" key="1">
    <citation type="submission" date="2015-07" db="EMBL/GenBank/DDBJ databases">
        <title>Draft Genome Sequences of Anaerolinea thermolimosa IMO-1, Bellilinea caldifistulae GOMI-1, Leptolinea tardivitalis YMTK-2, Levilinea saccharolytica KIBI-1,Longilinea arvoryzae KOME-1, Previously Described as Members of the Anaerolineaceae (Chloroflexi).</title>
        <authorList>
            <person name="Sekiguchi Y."/>
            <person name="Ohashi A."/>
            <person name="Matsuura N."/>
            <person name="Tourlousse M.D."/>
        </authorList>
    </citation>
    <scope>NUCLEOTIDE SEQUENCE [LARGE SCALE GENOMIC DNA]</scope>
    <source>
        <strain evidence="3">KOME-1</strain>
    </source>
</reference>
<evidence type="ECO:0000256" key="2">
    <source>
        <dbReference type="SAM" id="SignalP"/>
    </source>
</evidence>
<evidence type="ECO:0000256" key="1">
    <source>
        <dbReference type="SAM" id="MobiDB-lite"/>
    </source>
</evidence>
<sequence length="296" mass="32540">MHTKALIFIILLWSAGLLAACQPVNTPVSIPSTPTPATPPTLPAATAARATSSSISPSATPTLIPTMMAGELAVVSVEMQESPYFEPMLFTSVQGRKFESRDFSMGDTRYTDLSFFDGSAVCIKNELDGAALMACQHYTGDGTQSWVDLTRDGREIYRIDTGGPDPTNHLQGLWVYDHHWALETVYIRTHPSGNEVSTDRVGEISVDGVLLNDREKYDEAFGFQTLRGKPYYFFRRGDGMGFVYDGSATPLDFDVIPHYGCCSEAVLNPQAWVNHVNFFGQRGAAWFFVTVGKLTP</sequence>